<accession>A0A0C3QEH1</accession>
<evidence type="ECO:0000313" key="2">
    <source>
        <dbReference type="EMBL" id="KIO23399.1"/>
    </source>
</evidence>
<dbReference type="AlphaFoldDB" id="A0A0C3QEH1"/>
<sequence>MHEINKTMTESFPFGGTVGHTPGTSSTREVAGLTCSNVIDLPPTLGQPRLPVELLIGIVEWLAIPPAHRSFRLGQGSLRTLVALGLANQTLNRLVTPVLYHRIRLTTSSAIRSFYNTLSNLPRGTYLSTFVKYFFAYDETDRSTACIQDIVSLIRDSVEYIHIDKWPSNSSASDLRDRFASVRTLRQLSINEWREADSPIIHLLDRSTLESVVLNDLNAIRMVREIISDASKGGPDGAVGRHLAIYCIVDGVASCFLLQLMVGAYFQRFLATGKELPPFRIVMFFIETSTLPPQLLHFSPGTLRDRWFCLPVSALFRNLRTVEFQQWLRSSIEDGSLWEINPIPMSEWATWARENVGQHCTQDNPSVIDGPQTQPN</sequence>
<feature type="region of interest" description="Disordered" evidence="1">
    <location>
        <begin position="1"/>
        <end position="27"/>
    </location>
</feature>
<organism evidence="2 3">
    <name type="scientific">Tulasnella calospora MUT 4182</name>
    <dbReference type="NCBI Taxonomy" id="1051891"/>
    <lineage>
        <taxon>Eukaryota</taxon>
        <taxon>Fungi</taxon>
        <taxon>Dikarya</taxon>
        <taxon>Basidiomycota</taxon>
        <taxon>Agaricomycotina</taxon>
        <taxon>Agaricomycetes</taxon>
        <taxon>Cantharellales</taxon>
        <taxon>Tulasnellaceae</taxon>
        <taxon>Tulasnella</taxon>
    </lineage>
</organism>
<evidence type="ECO:0000256" key="1">
    <source>
        <dbReference type="SAM" id="MobiDB-lite"/>
    </source>
</evidence>
<dbReference type="EMBL" id="KN823085">
    <property type="protein sequence ID" value="KIO23399.1"/>
    <property type="molecule type" value="Genomic_DNA"/>
</dbReference>
<evidence type="ECO:0000313" key="3">
    <source>
        <dbReference type="Proteomes" id="UP000054248"/>
    </source>
</evidence>
<proteinExistence type="predicted"/>
<dbReference type="OrthoDB" id="3242650at2759"/>
<dbReference type="HOGENOM" id="CLU_909708_0_0_1"/>
<dbReference type="Proteomes" id="UP000054248">
    <property type="component" value="Unassembled WGS sequence"/>
</dbReference>
<protein>
    <submittedName>
        <fullName evidence="2">Uncharacterized protein</fullName>
    </submittedName>
</protein>
<keyword evidence="3" id="KW-1185">Reference proteome</keyword>
<feature type="compositionally biased region" description="Polar residues" evidence="1">
    <location>
        <begin position="1"/>
        <end position="10"/>
    </location>
</feature>
<name>A0A0C3QEH1_9AGAM</name>
<gene>
    <name evidence="2" type="ORF">M407DRAFT_27094</name>
</gene>
<reference evidence="3" key="2">
    <citation type="submission" date="2015-01" db="EMBL/GenBank/DDBJ databases">
        <title>Evolutionary Origins and Diversification of the Mycorrhizal Mutualists.</title>
        <authorList>
            <consortium name="DOE Joint Genome Institute"/>
            <consortium name="Mycorrhizal Genomics Consortium"/>
            <person name="Kohler A."/>
            <person name="Kuo A."/>
            <person name="Nagy L.G."/>
            <person name="Floudas D."/>
            <person name="Copeland A."/>
            <person name="Barry K.W."/>
            <person name="Cichocki N."/>
            <person name="Veneault-Fourrey C."/>
            <person name="LaButti K."/>
            <person name="Lindquist E.A."/>
            <person name="Lipzen A."/>
            <person name="Lundell T."/>
            <person name="Morin E."/>
            <person name="Murat C."/>
            <person name="Riley R."/>
            <person name="Ohm R."/>
            <person name="Sun H."/>
            <person name="Tunlid A."/>
            <person name="Henrissat B."/>
            <person name="Grigoriev I.V."/>
            <person name="Hibbett D.S."/>
            <person name="Martin F."/>
        </authorList>
    </citation>
    <scope>NUCLEOTIDE SEQUENCE [LARGE SCALE GENOMIC DNA]</scope>
    <source>
        <strain evidence="3">MUT 4182</strain>
    </source>
</reference>
<reference evidence="2 3" key="1">
    <citation type="submission" date="2014-04" db="EMBL/GenBank/DDBJ databases">
        <authorList>
            <consortium name="DOE Joint Genome Institute"/>
            <person name="Kuo A."/>
            <person name="Girlanda M."/>
            <person name="Perotto S."/>
            <person name="Kohler A."/>
            <person name="Nagy L.G."/>
            <person name="Floudas D."/>
            <person name="Copeland A."/>
            <person name="Barry K.W."/>
            <person name="Cichocki N."/>
            <person name="Veneault-Fourrey C."/>
            <person name="LaButti K."/>
            <person name="Lindquist E.A."/>
            <person name="Lipzen A."/>
            <person name="Lundell T."/>
            <person name="Morin E."/>
            <person name="Murat C."/>
            <person name="Sun H."/>
            <person name="Tunlid A."/>
            <person name="Henrissat B."/>
            <person name="Grigoriev I.V."/>
            <person name="Hibbett D.S."/>
            <person name="Martin F."/>
            <person name="Nordberg H.P."/>
            <person name="Cantor M.N."/>
            <person name="Hua S.X."/>
        </authorList>
    </citation>
    <scope>NUCLEOTIDE SEQUENCE [LARGE SCALE GENOMIC DNA]</scope>
    <source>
        <strain evidence="2 3">MUT 4182</strain>
    </source>
</reference>